<dbReference type="RefSeq" id="WP_169415990.1">
    <property type="nucleotide sequence ID" value="NZ_JAAXKZ010000176.1"/>
</dbReference>
<reference evidence="2 3" key="1">
    <citation type="submission" date="2020-04" db="EMBL/GenBank/DDBJ databases">
        <authorList>
            <person name="Klaysubun C."/>
            <person name="Duangmal K."/>
            <person name="Lipun K."/>
        </authorList>
    </citation>
    <scope>NUCLEOTIDE SEQUENCE [LARGE SCALE GENOMIC DNA]</scope>
    <source>
        <strain evidence="2 3">DSM 45300</strain>
    </source>
</reference>
<organism evidence="2 3">
    <name type="scientific">Pseudonocardia bannensis</name>
    <dbReference type="NCBI Taxonomy" id="630973"/>
    <lineage>
        <taxon>Bacteria</taxon>
        <taxon>Bacillati</taxon>
        <taxon>Actinomycetota</taxon>
        <taxon>Actinomycetes</taxon>
        <taxon>Pseudonocardiales</taxon>
        <taxon>Pseudonocardiaceae</taxon>
        <taxon>Pseudonocardia</taxon>
    </lineage>
</organism>
<keyword evidence="1" id="KW-0472">Membrane</keyword>
<dbReference type="Proteomes" id="UP000586918">
    <property type="component" value="Unassembled WGS sequence"/>
</dbReference>
<dbReference type="Pfam" id="PF11239">
    <property type="entry name" value="DUF3040"/>
    <property type="match status" value="1"/>
</dbReference>
<evidence type="ECO:0000256" key="1">
    <source>
        <dbReference type="SAM" id="Phobius"/>
    </source>
</evidence>
<keyword evidence="3" id="KW-1185">Reference proteome</keyword>
<protein>
    <submittedName>
        <fullName evidence="2">DUF3040 domain-containing protein</fullName>
    </submittedName>
</protein>
<keyword evidence="1" id="KW-1133">Transmembrane helix</keyword>
<proteinExistence type="predicted"/>
<comment type="caution">
    <text evidence="2">The sequence shown here is derived from an EMBL/GenBank/DDBJ whole genome shotgun (WGS) entry which is preliminary data.</text>
</comment>
<accession>A0A848DR40</accession>
<evidence type="ECO:0000313" key="3">
    <source>
        <dbReference type="Proteomes" id="UP000586918"/>
    </source>
</evidence>
<dbReference type="EMBL" id="JAAXKZ010000176">
    <property type="protein sequence ID" value="NMH95330.1"/>
    <property type="molecule type" value="Genomic_DNA"/>
</dbReference>
<dbReference type="InterPro" id="IPR021401">
    <property type="entry name" value="DUF3040"/>
</dbReference>
<evidence type="ECO:0000313" key="2">
    <source>
        <dbReference type="EMBL" id="NMH95330.1"/>
    </source>
</evidence>
<keyword evidence="1" id="KW-0812">Transmembrane</keyword>
<dbReference type="AlphaFoldDB" id="A0A848DR40"/>
<feature type="transmembrane region" description="Helical" evidence="1">
    <location>
        <begin position="48"/>
        <end position="67"/>
    </location>
</feature>
<sequence>MNNHERHVLDEVERQLRTDDPEFVTRFGEGQHRLPVRSSHSRSCPRRFHFSWPVVGLLVLVVGLLVLGPAGPALLVAALAAFLGWLSAVHVEAPIEAEESKEGKR</sequence>
<name>A0A848DR40_9PSEU</name>
<gene>
    <name evidence="2" type="ORF">HF519_28015</name>
</gene>